<sequence>MKRENTELPMHIKRKKAYIPFQETKKLKKSEQTPATSSQSAVGSEVDLYGNNITEQRKKLMGPSWIHVVCVTDASEEVESSVCDPFPRPVDCPKPHKEST</sequence>
<organism evidence="2 3">
    <name type="scientific">Desmophyllum pertusum</name>
    <dbReference type="NCBI Taxonomy" id="174260"/>
    <lineage>
        <taxon>Eukaryota</taxon>
        <taxon>Metazoa</taxon>
        <taxon>Cnidaria</taxon>
        <taxon>Anthozoa</taxon>
        <taxon>Hexacorallia</taxon>
        <taxon>Scleractinia</taxon>
        <taxon>Caryophylliina</taxon>
        <taxon>Caryophylliidae</taxon>
        <taxon>Desmophyllum</taxon>
    </lineage>
</organism>
<keyword evidence="3" id="KW-1185">Reference proteome</keyword>
<dbReference type="Proteomes" id="UP001163046">
    <property type="component" value="Unassembled WGS sequence"/>
</dbReference>
<evidence type="ECO:0000313" key="3">
    <source>
        <dbReference type="Proteomes" id="UP001163046"/>
    </source>
</evidence>
<name>A0A9X0CM09_9CNID</name>
<feature type="region of interest" description="Disordered" evidence="1">
    <location>
        <begin position="23"/>
        <end position="45"/>
    </location>
</feature>
<accession>A0A9X0CM09</accession>
<comment type="caution">
    <text evidence="2">The sequence shown here is derived from an EMBL/GenBank/DDBJ whole genome shotgun (WGS) entry which is preliminary data.</text>
</comment>
<feature type="compositionally biased region" description="Polar residues" evidence="1">
    <location>
        <begin position="32"/>
        <end position="42"/>
    </location>
</feature>
<gene>
    <name evidence="2" type="ORF">OS493_005644</name>
</gene>
<feature type="compositionally biased region" description="Basic and acidic residues" evidence="1">
    <location>
        <begin position="91"/>
        <end position="100"/>
    </location>
</feature>
<evidence type="ECO:0000256" key="1">
    <source>
        <dbReference type="SAM" id="MobiDB-lite"/>
    </source>
</evidence>
<protein>
    <submittedName>
        <fullName evidence="2">Uncharacterized protein</fullName>
    </submittedName>
</protein>
<dbReference type="EMBL" id="MU827303">
    <property type="protein sequence ID" value="KAJ7365532.1"/>
    <property type="molecule type" value="Genomic_DNA"/>
</dbReference>
<proteinExistence type="predicted"/>
<feature type="region of interest" description="Disordered" evidence="1">
    <location>
        <begin position="81"/>
        <end position="100"/>
    </location>
</feature>
<reference evidence="2" key="1">
    <citation type="submission" date="2023-01" db="EMBL/GenBank/DDBJ databases">
        <title>Genome assembly of the deep-sea coral Lophelia pertusa.</title>
        <authorList>
            <person name="Herrera S."/>
            <person name="Cordes E."/>
        </authorList>
    </citation>
    <scope>NUCLEOTIDE SEQUENCE</scope>
    <source>
        <strain evidence="2">USNM1676648</strain>
        <tissue evidence="2">Polyp</tissue>
    </source>
</reference>
<dbReference type="AlphaFoldDB" id="A0A9X0CM09"/>
<evidence type="ECO:0000313" key="2">
    <source>
        <dbReference type="EMBL" id="KAJ7365532.1"/>
    </source>
</evidence>